<evidence type="ECO:0000259" key="2">
    <source>
        <dbReference type="Pfam" id="PF00535"/>
    </source>
</evidence>
<dbReference type="PANTHER" id="PTHR22916">
    <property type="entry name" value="GLYCOSYLTRANSFERASE"/>
    <property type="match status" value="1"/>
</dbReference>
<dbReference type="AlphaFoldDB" id="A0A1F7IV99"/>
<dbReference type="PANTHER" id="PTHR22916:SF3">
    <property type="entry name" value="UDP-GLCNAC:BETAGAL BETA-1,3-N-ACETYLGLUCOSAMINYLTRANSFERASE-LIKE PROTEIN 1"/>
    <property type="match status" value="1"/>
</dbReference>
<evidence type="ECO:0000313" key="3">
    <source>
        <dbReference type="EMBL" id="OGK47288.1"/>
    </source>
</evidence>
<evidence type="ECO:0000313" key="4">
    <source>
        <dbReference type="Proteomes" id="UP000177141"/>
    </source>
</evidence>
<dbReference type="Gene3D" id="3.90.550.10">
    <property type="entry name" value="Spore Coat Polysaccharide Biosynthesis Protein SpsA, Chain A"/>
    <property type="match status" value="1"/>
</dbReference>
<comment type="caution">
    <text evidence="3">The sequence shown here is derived from an EMBL/GenBank/DDBJ whole genome shotgun (WGS) entry which is preliminary data.</text>
</comment>
<keyword evidence="1" id="KW-1133">Transmembrane helix</keyword>
<dbReference type="Proteomes" id="UP000177141">
    <property type="component" value="Unassembled WGS sequence"/>
</dbReference>
<sequence length="357" mass="42199">MKPTISIITPTFNFERYIDKCIESVQRQTFSNWEMIIVDDGSSDNTVKVVKKYLSLDPRIKLITHKKNWGVKQLKKTYNQALLKSKGKYIAILEGDDFWPEYKLDKQVKDFDNNKVVLSFGDSVFTDGSGRGFDILTYNQDREKLSNNPISSILYLFTDLNFYLSPVTVLIRKSALSHIGGFKNSSDYYFVDFPTWLHLSLEGTFVYKKDILGFYRRHEKSSWLDFAKQTRAMTRQEMQTTLLYFLSKKRIKFKRKYTYNNFQNIIKTQKKIISKKYQNRELSFLLHNMAYGKDKSVIKHVFVIFSQKNITNKIKFISFLALLIIPLRKWIMSILFLIKLNFYRYNQFKNAPNSING</sequence>
<dbReference type="InterPro" id="IPR001173">
    <property type="entry name" value="Glyco_trans_2-like"/>
</dbReference>
<dbReference type="Pfam" id="PF00535">
    <property type="entry name" value="Glycos_transf_2"/>
    <property type="match status" value="1"/>
</dbReference>
<evidence type="ECO:0000256" key="1">
    <source>
        <dbReference type="SAM" id="Phobius"/>
    </source>
</evidence>
<feature type="domain" description="Glycosyltransferase 2-like" evidence="2">
    <location>
        <begin position="6"/>
        <end position="176"/>
    </location>
</feature>
<dbReference type="GO" id="GO:0016758">
    <property type="term" value="F:hexosyltransferase activity"/>
    <property type="evidence" value="ECO:0007669"/>
    <property type="project" value="UniProtKB-ARBA"/>
</dbReference>
<dbReference type="EMBL" id="MGAL01000034">
    <property type="protein sequence ID" value="OGK47288.1"/>
    <property type="molecule type" value="Genomic_DNA"/>
</dbReference>
<dbReference type="InterPro" id="IPR029044">
    <property type="entry name" value="Nucleotide-diphossugar_trans"/>
</dbReference>
<gene>
    <name evidence="3" type="ORF">A3A93_05880</name>
</gene>
<reference evidence="3 4" key="1">
    <citation type="journal article" date="2016" name="Nat. Commun.">
        <title>Thousands of microbial genomes shed light on interconnected biogeochemical processes in an aquifer system.</title>
        <authorList>
            <person name="Anantharaman K."/>
            <person name="Brown C.T."/>
            <person name="Hug L.A."/>
            <person name="Sharon I."/>
            <person name="Castelle C.J."/>
            <person name="Probst A.J."/>
            <person name="Thomas B.C."/>
            <person name="Singh A."/>
            <person name="Wilkins M.J."/>
            <person name="Karaoz U."/>
            <person name="Brodie E.L."/>
            <person name="Williams K.H."/>
            <person name="Hubbard S.S."/>
            <person name="Banfield J.F."/>
        </authorList>
    </citation>
    <scope>NUCLEOTIDE SEQUENCE [LARGE SCALE GENOMIC DNA]</scope>
</reference>
<name>A0A1F7IV99_9BACT</name>
<proteinExistence type="predicted"/>
<keyword evidence="1" id="KW-0472">Membrane</keyword>
<protein>
    <recommendedName>
        <fullName evidence="2">Glycosyltransferase 2-like domain-containing protein</fullName>
    </recommendedName>
</protein>
<feature type="transmembrane region" description="Helical" evidence="1">
    <location>
        <begin position="316"/>
        <end position="338"/>
    </location>
</feature>
<keyword evidence="1" id="KW-0812">Transmembrane</keyword>
<accession>A0A1F7IV99</accession>
<dbReference type="SUPFAM" id="SSF53448">
    <property type="entry name" value="Nucleotide-diphospho-sugar transferases"/>
    <property type="match status" value="1"/>
</dbReference>
<organism evidence="3 4">
    <name type="scientific">Candidatus Roizmanbacteria bacterium RIFCSPLOWO2_01_FULL_38_12</name>
    <dbReference type="NCBI Taxonomy" id="1802061"/>
    <lineage>
        <taxon>Bacteria</taxon>
        <taxon>Candidatus Roizmaniibacteriota</taxon>
    </lineage>
</organism>
<dbReference type="STRING" id="1802061.A3A93_05880"/>